<evidence type="ECO:0000259" key="4">
    <source>
        <dbReference type="SMART" id="SM00822"/>
    </source>
</evidence>
<dbReference type="InterPro" id="IPR002347">
    <property type="entry name" value="SDR_fam"/>
</dbReference>
<dbReference type="InterPro" id="IPR036291">
    <property type="entry name" value="NAD(P)-bd_dom_sf"/>
</dbReference>
<keyword evidence="6" id="KW-1185">Reference proteome</keyword>
<comment type="similarity">
    <text evidence="1 2">Belongs to the short-chain dehydrogenases/reductases (SDR) family.</text>
</comment>
<protein>
    <submittedName>
        <fullName evidence="5">SDR family NAD(P)-dependent oxidoreductase</fullName>
    </submittedName>
</protein>
<evidence type="ECO:0000256" key="1">
    <source>
        <dbReference type="ARBA" id="ARBA00006484"/>
    </source>
</evidence>
<dbReference type="InterPro" id="IPR057326">
    <property type="entry name" value="KR_dom"/>
</dbReference>
<organism evidence="5 6">
    <name type="scientific">Glaciecola petra</name>
    <dbReference type="NCBI Taxonomy" id="3075602"/>
    <lineage>
        <taxon>Bacteria</taxon>
        <taxon>Pseudomonadati</taxon>
        <taxon>Pseudomonadota</taxon>
        <taxon>Gammaproteobacteria</taxon>
        <taxon>Alteromonadales</taxon>
        <taxon>Alteromonadaceae</taxon>
        <taxon>Glaciecola</taxon>
    </lineage>
</organism>
<dbReference type="Pfam" id="PF00106">
    <property type="entry name" value="adh_short"/>
    <property type="match status" value="1"/>
</dbReference>
<dbReference type="PRINTS" id="PR00081">
    <property type="entry name" value="GDHRDH"/>
</dbReference>
<feature type="signal peptide" evidence="3">
    <location>
        <begin position="1"/>
        <end position="25"/>
    </location>
</feature>
<evidence type="ECO:0000256" key="2">
    <source>
        <dbReference type="RuleBase" id="RU000363"/>
    </source>
</evidence>
<dbReference type="Gene3D" id="3.40.50.720">
    <property type="entry name" value="NAD(P)-binding Rossmann-like Domain"/>
    <property type="match status" value="1"/>
</dbReference>
<dbReference type="SUPFAM" id="SSF51735">
    <property type="entry name" value="NAD(P)-binding Rossmann-fold domains"/>
    <property type="match status" value="1"/>
</dbReference>
<proteinExistence type="inferred from homology"/>
<sequence>MKRLYQLLLTASMMLILLTGKNALAHTNNSIDHHGESSNQKSILITGASTGIGRHLAETLANAGYHVYAGARKDSDLAELNAIENITSIRLDVTIQSEVDAAVELISNNGTGLYALVNNAGIGGGGVIADTPVDVQSIVYQINVEGVYRVTKAFIPMIAESKGRIATTGSIAGTLAWAGGSAYSGSKHWIEAFTDSLAAEMAPLEVSVSVIEPGNFQSHIRRSAVKRMHERVKAAGGEITPEMLAQYKATEKRELSYKIPEPVSAAYMHALFDENPMRRYMVVPNAEEQAMTINTKIQQLVQLNTWGEYSFSEEELINMLKAAMRNSSD</sequence>
<dbReference type="RefSeq" id="WP_311368629.1">
    <property type="nucleotide sequence ID" value="NZ_JAVRHX010000002.1"/>
</dbReference>
<dbReference type="PRINTS" id="PR00080">
    <property type="entry name" value="SDRFAMILY"/>
</dbReference>
<keyword evidence="3" id="KW-0732">Signal</keyword>
<gene>
    <name evidence="5" type="ORF">RM552_09680</name>
</gene>
<reference evidence="5 6" key="1">
    <citation type="submission" date="2023-09" db="EMBL/GenBank/DDBJ databases">
        <authorList>
            <person name="Rey-Velasco X."/>
        </authorList>
    </citation>
    <scope>NUCLEOTIDE SEQUENCE [LARGE SCALE GENOMIC DNA]</scope>
    <source>
        <strain evidence="5 6">P117</strain>
    </source>
</reference>
<dbReference type="SMART" id="SM00822">
    <property type="entry name" value="PKS_KR"/>
    <property type="match status" value="1"/>
</dbReference>
<feature type="chain" id="PRO_5046550605" evidence="3">
    <location>
        <begin position="26"/>
        <end position="329"/>
    </location>
</feature>
<dbReference type="EMBL" id="JAVRHX010000002">
    <property type="protein sequence ID" value="MDT0595112.1"/>
    <property type="molecule type" value="Genomic_DNA"/>
</dbReference>
<comment type="caution">
    <text evidence="5">The sequence shown here is derived from an EMBL/GenBank/DDBJ whole genome shotgun (WGS) entry which is preliminary data.</text>
</comment>
<evidence type="ECO:0000256" key="3">
    <source>
        <dbReference type="SAM" id="SignalP"/>
    </source>
</evidence>
<evidence type="ECO:0000313" key="6">
    <source>
        <dbReference type="Proteomes" id="UP001253545"/>
    </source>
</evidence>
<feature type="domain" description="Ketoreductase" evidence="4">
    <location>
        <begin position="41"/>
        <end position="214"/>
    </location>
</feature>
<dbReference type="PANTHER" id="PTHR43313">
    <property type="entry name" value="SHORT-CHAIN DEHYDROGENASE/REDUCTASE FAMILY 9C"/>
    <property type="match status" value="1"/>
</dbReference>
<accession>A0ABU2ZR54</accession>
<dbReference type="PANTHER" id="PTHR43313:SF1">
    <property type="entry name" value="3BETA-HYDROXYSTEROID DEHYDROGENASE DHS-16"/>
    <property type="match status" value="1"/>
</dbReference>
<evidence type="ECO:0000313" key="5">
    <source>
        <dbReference type="EMBL" id="MDT0595112.1"/>
    </source>
</evidence>
<dbReference type="Proteomes" id="UP001253545">
    <property type="component" value="Unassembled WGS sequence"/>
</dbReference>
<name>A0ABU2ZR54_9ALTE</name>